<feature type="repeat" description="TPR" evidence="8">
    <location>
        <begin position="474"/>
        <end position="507"/>
    </location>
</feature>
<evidence type="ECO:0000256" key="4">
    <source>
        <dbReference type="ARBA" id="ARBA00022490"/>
    </source>
</evidence>
<keyword evidence="4" id="KW-0963">Cytoplasm</keyword>
<dbReference type="SMART" id="SM00028">
    <property type="entry name" value="TPR"/>
    <property type="match status" value="4"/>
</dbReference>
<dbReference type="AlphaFoldDB" id="A0A8H5GSV3"/>
<keyword evidence="5" id="KW-0677">Repeat</keyword>
<dbReference type="PROSITE" id="PS50005">
    <property type="entry name" value="TPR"/>
    <property type="match status" value="3"/>
</dbReference>
<dbReference type="Pfam" id="PF13181">
    <property type="entry name" value="TPR_8"/>
    <property type="match status" value="1"/>
</dbReference>
<gene>
    <name evidence="10" type="ORF">D9758_001919</name>
</gene>
<keyword evidence="7" id="KW-0576">Peroxisome</keyword>
<dbReference type="GO" id="GO:0005778">
    <property type="term" value="C:peroxisomal membrane"/>
    <property type="evidence" value="ECO:0007669"/>
    <property type="project" value="TreeGrafter"/>
</dbReference>
<dbReference type="InterPro" id="IPR024111">
    <property type="entry name" value="PEX5/PEX5L"/>
</dbReference>
<evidence type="ECO:0000313" key="11">
    <source>
        <dbReference type="Proteomes" id="UP000559256"/>
    </source>
</evidence>
<feature type="chain" id="PRO_5034446982" description="Peroxisomal targeting signal 1 receptor" evidence="9">
    <location>
        <begin position="21"/>
        <end position="740"/>
    </location>
</feature>
<dbReference type="GO" id="GO:0016560">
    <property type="term" value="P:protein import into peroxisome matrix, docking"/>
    <property type="evidence" value="ECO:0007669"/>
    <property type="project" value="TreeGrafter"/>
</dbReference>
<keyword evidence="6 8" id="KW-0802">TPR repeat</keyword>
<dbReference type="Gene3D" id="6.10.280.230">
    <property type="match status" value="1"/>
</dbReference>
<dbReference type="PANTHER" id="PTHR10130">
    <property type="entry name" value="PEROXISOMAL TARGETING SIGNAL 1 RECEPTOR PEX5"/>
    <property type="match status" value="1"/>
</dbReference>
<accession>A0A8H5GSV3</accession>
<evidence type="ECO:0008006" key="12">
    <source>
        <dbReference type="Google" id="ProtNLM"/>
    </source>
</evidence>
<protein>
    <recommendedName>
        <fullName evidence="12">Peroxisomal targeting signal 1 receptor</fullName>
    </recommendedName>
</protein>
<dbReference type="PANTHER" id="PTHR10130:SF0">
    <property type="entry name" value="GH08708P"/>
    <property type="match status" value="1"/>
</dbReference>
<evidence type="ECO:0000256" key="2">
    <source>
        <dbReference type="ARBA" id="ARBA00004496"/>
    </source>
</evidence>
<reference evidence="10 11" key="1">
    <citation type="journal article" date="2020" name="ISME J.">
        <title>Uncovering the hidden diversity of litter-decomposition mechanisms in mushroom-forming fungi.</title>
        <authorList>
            <person name="Floudas D."/>
            <person name="Bentzer J."/>
            <person name="Ahren D."/>
            <person name="Johansson T."/>
            <person name="Persson P."/>
            <person name="Tunlid A."/>
        </authorList>
    </citation>
    <scope>NUCLEOTIDE SEQUENCE [LARGE SCALE GENOMIC DNA]</scope>
    <source>
        <strain evidence="10 11">CBS 291.85</strain>
    </source>
</reference>
<organism evidence="10 11">
    <name type="scientific">Tetrapyrgos nigripes</name>
    <dbReference type="NCBI Taxonomy" id="182062"/>
    <lineage>
        <taxon>Eukaryota</taxon>
        <taxon>Fungi</taxon>
        <taxon>Dikarya</taxon>
        <taxon>Basidiomycota</taxon>
        <taxon>Agaricomycotina</taxon>
        <taxon>Agaricomycetes</taxon>
        <taxon>Agaricomycetidae</taxon>
        <taxon>Agaricales</taxon>
        <taxon>Marasmiineae</taxon>
        <taxon>Marasmiaceae</taxon>
        <taxon>Tetrapyrgos</taxon>
    </lineage>
</organism>
<dbReference type="Pfam" id="PF13432">
    <property type="entry name" value="TPR_16"/>
    <property type="match status" value="1"/>
</dbReference>
<comment type="subcellular location">
    <subcellularLocation>
        <location evidence="2">Cytoplasm</location>
    </subcellularLocation>
    <subcellularLocation>
        <location evidence="1">Peroxisome</location>
    </subcellularLocation>
</comment>
<evidence type="ECO:0000256" key="5">
    <source>
        <dbReference type="ARBA" id="ARBA00022737"/>
    </source>
</evidence>
<dbReference type="GO" id="GO:0005052">
    <property type="term" value="F:peroxisome matrix targeting signal-1 binding"/>
    <property type="evidence" value="ECO:0007669"/>
    <property type="project" value="TreeGrafter"/>
</dbReference>
<feature type="repeat" description="TPR" evidence="8">
    <location>
        <begin position="585"/>
        <end position="618"/>
    </location>
</feature>
<feature type="signal peptide" evidence="9">
    <location>
        <begin position="1"/>
        <end position="20"/>
    </location>
</feature>
<comment type="similarity">
    <text evidence="3">Belongs to the peroxisomal targeting signal receptor family.</text>
</comment>
<comment type="caution">
    <text evidence="10">The sequence shown here is derived from an EMBL/GenBank/DDBJ whole genome shotgun (WGS) entry which is preliminary data.</text>
</comment>
<proteinExistence type="inferred from homology"/>
<dbReference type="InterPro" id="IPR011990">
    <property type="entry name" value="TPR-like_helical_dom_sf"/>
</dbReference>
<name>A0A8H5GSV3_9AGAR</name>
<dbReference type="EMBL" id="JAACJM010000010">
    <property type="protein sequence ID" value="KAF5370608.1"/>
    <property type="molecule type" value="Genomic_DNA"/>
</dbReference>
<evidence type="ECO:0000256" key="3">
    <source>
        <dbReference type="ARBA" id="ARBA00005348"/>
    </source>
</evidence>
<evidence type="ECO:0000256" key="7">
    <source>
        <dbReference type="ARBA" id="ARBA00023140"/>
    </source>
</evidence>
<dbReference type="Proteomes" id="UP000559256">
    <property type="component" value="Unassembled WGS sequence"/>
</dbReference>
<keyword evidence="11" id="KW-1185">Reference proteome</keyword>
<evidence type="ECO:0000256" key="8">
    <source>
        <dbReference type="PROSITE-ProRule" id="PRU00339"/>
    </source>
</evidence>
<evidence type="ECO:0000256" key="1">
    <source>
        <dbReference type="ARBA" id="ARBA00004275"/>
    </source>
</evidence>
<evidence type="ECO:0000256" key="6">
    <source>
        <dbReference type="ARBA" id="ARBA00022803"/>
    </source>
</evidence>
<dbReference type="Gene3D" id="1.25.40.10">
    <property type="entry name" value="Tetratricopeptide repeat domain"/>
    <property type="match status" value="1"/>
</dbReference>
<sequence length="740" mass="82787">MKSILLYVVAVYCLVHVVNHVKVFGALALPGCGFRLFENTCSSTVPMSLPMLVGGSDCGPSNPLQNLSKRFDNDRGLQQDYYAPNRAGSSKQTFRSQQAPTVQDQDVANFFTSKSPEFHPATNPYEFSDFRKALPSVEVQQRGPPTAGWAADFLLQQGPHSTPLQSADTKLIASTEHISSAVQAHPSVVQTPSSAGWNTHVPRWGVQPMPNFAPQTFLQTQRQTIPSQLDSKAWEKVFEDQELVSTSELVLQEAILESQARQTPEDADELARTAGLLLETVREETNPKFQNSQFMSLMTQLRDRKVVVRGNEMVENDGSVAEGHVDVKGKGRAIDAPFSQAGLRFDSEPLHNLGGPLAFQPSSQSGQTGLQDDNDRYFEQENAEFAGFWNQVHSQTGVSEHGMHSSWDKLQQEWDQFETTAEGIKPLNLYQFQRNNPFLLGSSSRTRNHSLHDQGRFDSVLELEAEVQRDVTNANAWFELGVKQQEAEREHKALQALQRAVELDPTHLSAWLALAVSYTNDGQRLGTYEAVREWVMGNDKYKAAVGDYLAKYPTREGLSNAGKFNHLAQCLLHIVQHSGLDDLDADVQIALAVLFNANEEYDKAQDCFRAALSIRPDDWLLYNRVGATMANSGHANDAIDYYYRALELNPMYIRARYNLGISCINLRRYEEAAQHIYDALLLQDADVVRDPGGVNEARGITSSVLWESLKTSCFHMQRLDLATLCDRQDLEAFRVNFHGN</sequence>
<keyword evidence="9" id="KW-0732">Signal</keyword>
<evidence type="ECO:0000313" key="10">
    <source>
        <dbReference type="EMBL" id="KAF5370608.1"/>
    </source>
</evidence>
<feature type="repeat" description="TPR" evidence="8">
    <location>
        <begin position="619"/>
        <end position="652"/>
    </location>
</feature>
<dbReference type="GO" id="GO:0005829">
    <property type="term" value="C:cytosol"/>
    <property type="evidence" value="ECO:0007669"/>
    <property type="project" value="TreeGrafter"/>
</dbReference>
<evidence type="ECO:0000256" key="9">
    <source>
        <dbReference type="SAM" id="SignalP"/>
    </source>
</evidence>
<dbReference type="InterPro" id="IPR019734">
    <property type="entry name" value="TPR_rpt"/>
</dbReference>
<dbReference type="SUPFAM" id="SSF48452">
    <property type="entry name" value="TPR-like"/>
    <property type="match status" value="1"/>
</dbReference>
<dbReference type="OrthoDB" id="10006023at2759"/>